<comment type="caution">
    <text evidence="8">The sequence shown here is derived from an EMBL/GenBank/DDBJ whole genome shotgun (WGS) entry which is preliminary data.</text>
</comment>
<gene>
    <name evidence="8" type="ORF">TL16_g11597</name>
</gene>
<evidence type="ECO:0000256" key="1">
    <source>
        <dbReference type="ARBA" id="ARBA00010982"/>
    </source>
</evidence>
<dbReference type="PIRSF" id="PIRSF000429">
    <property type="entry name" value="Ac-CoA_Ac_transf"/>
    <property type="match status" value="1"/>
</dbReference>
<sequence>MPKTAYIVQAARTAAGRHKGALCKIHPVTLGSSLLNGLIDKVPSLDPALIDDVVFGCVSQAGENAFNLARQCVLSSKLPESVPGTTVDRQCGSSQQALHFAAQAVMSGTQDIVIAGGVESMTRVPMGSNMPKSLGAPNDDNIKARYNTNAGAFSQFIGAEMMHVKYGIGREAMDTYAARSHARAAVATAEGRFATEIIGLTGHDKEGNEIWFDKDEGIREGTTAEKLAGLDSLIQMGMLKPVGGGTQEGVITAGNASQMSDGAAGLLVCNEEGLKKLGSDVTPLAMIHSLALAANDPVIMLSAPIPATEKVLATAGLSINDIDLYEVNEAFAVVPMAWAQEMGADEDKLNVNGGACALGHPLGATGAKLMTTLVHELVRKEKRYGLLSICEGGGTANATIVERC</sequence>
<evidence type="ECO:0000256" key="2">
    <source>
        <dbReference type="ARBA" id="ARBA00022679"/>
    </source>
</evidence>
<evidence type="ECO:0000256" key="4">
    <source>
        <dbReference type="PIRSR" id="PIRSR000429-1"/>
    </source>
</evidence>
<dbReference type="GO" id="GO:0016747">
    <property type="term" value="F:acyltransferase activity, transferring groups other than amino-acyl groups"/>
    <property type="evidence" value="ECO:0007669"/>
    <property type="project" value="InterPro"/>
</dbReference>
<keyword evidence="2 5" id="KW-0808">Transferase</keyword>
<dbReference type="NCBIfam" id="TIGR01930">
    <property type="entry name" value="AcCoA-C-Actrans"/>
    <property type="match status" value="1"/>
</dbReference>
<dbReference type="PANTHER" id="PTHR43365">
    <property type="entry name" value="BLR7806 PROTEIN"/>
    <property type="match status" value="1"/>
</dbReference>
<comment type="similarity">
    <text evidence="1 5">Belongs to the thiolase-like superfamily. Thiolase family.</text>
</comment>
<protein>
    <recommendedName>
        <fullName evidence="10">Acetyl-CoA C-acyltransferase</fullName>
    </recommendedName>
</protein>
<dbReference type="PANTHER" id="PTHR43365:SF1">
    <property type="entry name" value="ACETYL-COA C-ACYLTRANSFERASE"/>
    <property type="match status" value="1"/>
</dbReference>
<dbReference type="SUPFAM" id="SSF53901">
    <property type="entry name" value="Thiolase-like"/>
    <property type="match status" value="2"/>
</dbReference>
<accession>A0A9W7BPC9</accession>
<dbReference type="Proteomes" id="UP001162640">
    <property type="component" value="Unassembled WGS sequence"/>
</dbReference>
<dbReference type="InterPro" id="IPR016039">
    <property type="entry name" value="Thiolase-like"/>
</dbReference>
<proteinExistence type="inferred from homology"/>
<keyword evidence="3 5" id="KW-0012">Acyltransferase</keyword>
<dbReference type="Pfam" id="PF02803">
    <property type="entry name" value="Thiolase_C"/>
    <property type="match status" value="1"/>
</dbReference>
<feature type="domain" description="Thiolase C-terminal" evidence="7">
    <location>
        <begin position="282"/>
        <end position="403"/>
    </location>
</feature>
<dbReference type="InterPro" id="IPR020617">
    <property type="entry name" value="Thiolase_C"/>
</dbReference>
<feature type="domain" description="Thiolase N-terminal" evidence="6">
    <location>
        <begin position="6"/>
        <end position="272"/>
    </location>
</feature>
<dbReference type="AlphaFoldDB" id="A0A9W7BPC9"/>
<evidence type="ECO:0000313" key="9">
    <source>
        <dbReference type="Proteomes" id="UP001162640"/>
    </source>
</evidence>
<evidence type="ECO:0000256" key="5">
    <source>
        <dbReference type="RuleBase" id="RU003557"/>
    </source>
</evidence>
<dbReference type="Gene3D" id="3.40.47.10">
    <property type="match status" value="2"/>
</dbReference>
<dbReference type="Pfam" id="PF00108">
    <property type="entry name" value="Thiolase_N"/>
    <property type="match status" value="1"/>
</dbReference>
<feature type="active site" description="Acyl-thioester intermediate" evidence="4">
    <location>
        <position position="91"/>
    </location>
</feature>
<evidence type="ECO:0000259" key="6">
    <source>
        <dbReference type="Pfam" id="PF00108"/>
    </source>
</evidence>
<dbReference type="InterPro" id="IPR002155">
    <property type="entry name" value="Thiolase"/>
</dbReference>
<name>A0A9W7BPC9_9STRA</name>
<evidence type="ECO:0000259" key="7">
    <source>
        <dbReference type="Pfam" id="PF02803"/>
    </source>
</evidence>
<dbReference type="PROSITE" id="PS00099">
    <property type="entry name" value="THIOLASE_3"/>
    <property type="match status" value="1"/>
</dbReference>
<feature type="active site" description="Proton acceptor" evidence="4">
    <location>
        <position position="360"/>
    </location>
</feature>
<reference evidence="9" key="1">
    <citation type="journal article" date="2023" name="Commun. Biol.">
        <title>Genome analysis of Parmales, the sister group of diatoms, reveals the evolutionary specialization of diatoms from phago-mixotrophs to photoautotrophs.</title>
        <authorList>
            <person name="Ban H."/>
            <person name="Sato S."/>
            <person name="Yoshikawa S."/>
            <person name="Yamada K."/>
            <person name="Nakamura Y."/>
            <person name="Ichinomiya M."/>
            <person name="Sato N."/>
            <person name="Blanc-Mathieu R."/>
            <person name="Endo H."/>
            <person name="Kuwata A."/>
            <person name="Ogata H."/>
        </authorList>
    </citation>
    <scope>NUCLEOTIDE SEQUENCE [LARGE SCALE GENOMIC DNA]</scope>
</reference>
<dbReference type="EMBL" id="BLQM01000438">
    <property type="protein sequence ID" value="GMH89890.1"/>
    <property type="molecule type" value="Genomic_DNA"/>
</dbReference>
<evidence type="ECO:0000313" key="8">
    <source>
        <dbReference type="EMBL" id="GMH89890.1"/>
    </source>
</evidence>
<evidence type="ECO:0000256" key="3">
    <source>
        <dbReference type="ARBA" id="ARBA00023315"/>
    </source>
</evidence>
<organism evidence="8 9">
    <name type="scientific">Triparma laevis f. inornata</name>
    <dbReference type="NCBI Taxonomy" id="1714386"/>
    <lineage>
        <taxon>Eukaryota</taxon>
        <taxon>Sar</taxon>
        <taxon>Stramenopiles</taxon>
        <taxon>Ochrophyta</taxon>
        <taxon>Bolidophyceae</taxon>
        <taxon>Parmales</taxon>
        <taxon>Triparmaceae</taxon>
        <taxon>Triparma</taxon>
    </lineage>
</organism>
<feature type="active site" description="Proton acceptor" evidence="4">
    <location>
        <position position="390"/>
    </location>
</feature>
<dbReference type="CDD" id="cd00751">
    <property type="entry name" value="thiolase"/>
    <property type="match status" value="1"/>
</dbReference>
<dbReference type="InterPro" id="IPR020610">
    <property type="entry name" value="Thiolase_AS"/>
</dbReference>
<evidence type="ECO:0008006" key="10">
    <source>
        <dbReference type="Google" id="ProtNLM"/>
    </source>
</evidence>
<dbReference type="InterPro" id="IPR020616">
    <property type="entry name" value="Thiolase_N"/>
</dbReference>